<reference evidence="1 2" key="1">
    <citation type="submission" date="2012-10" db="EMBL/GenBank/DDBJ databases">
        <authorList>
            <consortium name="Gibbon Genome Sequencing Consortium"/>
        </authorList>
    </citation>
    <scope>NUCLEOTIDE SEQUENCE [LARGE SCALE GENOMIC DNA]</scope>
</reference>
<dbReference type="Proteomes" id="UP000001073">
    <property type="component" value="Chromosome 4"/>
</dbReference>
<accession>A0A2I3H9D8</accession>
<reference evidence="1" key="2">
    <citation type="submission" date="2025-08" db="UniProtKB">
        <authorList>
            <consortium name="Ensembl"/>
        </authorList>
    </citation>
    <scope>IDENTIFICATION</scope>
</reference>
<dbReference type="OMA" id="ESYCFIY"/>
<protein>
    <submittedName>
        <fullName evidence="1">Uncharacterized protein</fullName>
    </submittedName>
</protein>
<keyword evidence="2" id="KW-1185">Reference proteome</keyword>
<name>A0A2I3H9D8_NOMLE</name>
<dbReference type="AlphaFoldDB" id="A0A2I3H9D8"/>
<dbReference type="Ensembl" id="ENSNLET00000040447.1">
    <property type="protein sequence ID" value="ENSNLEP00000040269.1"/>
    <property type="gene ID" value="ENSNLEG00000035372.1"/>
</dbReference>
<dbReference type="InParanoid" id="A0A2I3H9D8"/>
<evidence type="ECO:0000313" key="2">
    <source>
        <dbReference type="Proteomes" id="UP000001073"/>
    </source>
</evidence>
<evidence type="ECO:0000313" key="1">
    <source>
        <dbReference type="Ensembl" id="ENSNLEP00000040269.1"/>
    </source>
</evidence>
<reference evidence="1" key="3">
    <citation type="submission" date="2025-09" db="UniProtKB">
        <authorList>
            <consortium name="Ensembl"/>
        </authorList>
    </citation>
    <scope>IDENTIFICATION</scope>
</reference>
<dbReference type="GeneTree" id="ENSGT00910000147830"/>
<organism evidence="1 2">
    <name type="scientific">Nomascus leucogenys</name>
    <name type="common">Northern white-cheeked gibbon</name>
    <name type="synonym">Hylobates leucogenys</name>
    <dbReference type="NCBI Taxonomy" id="61853"/>
    <lineage>
        <taxon>Eukaryota</taxon>
        <taxon>Metazoa</taxon>
        <taxon>Chordata</taxon>
        <taxon>Craniata</taxon>
        <taxon>Vertebrata</taxon>
        <taxon>Euteleostomi</taxon>
        <taxon>Mammalia</taxon>
        <taxon>Eutheria</taxon>
        <taxon>Euarchontoglires</taxon>
        <taxon>Primates</taxon>
        <taxon>Haplorrhini</taxon>
        <taxon>Catarrhini</taxon>
        <taxon>Hylobatidae</taxon>
        <taxon>Nomascus</taxon>
    </lineage>
</organism>
<dbReference type="EMBL" id="ADFV01022036">
    <property type="status" value="NOT_ANNOTATED_CDS"/>
    <property type="molecule type" value="Genomic_DNA"/>
</dbReference>
<proteinExistence type="predicted"/>
<sequence>MICRIKINQCGSSVFRDLVQVILLTHFIGESYCFIYGIVRAQRFLLSAAAAILPLKIESKPYFFSLEENVFFKLS</sequence>